<evidence type="ECO:0000256" key="1">
    <source>
        <dbReference type="ARBA" id="ARBA00006484"/>
    </source>
</evidence>
<dbReference type="Pfam" id="PF00106">
    <property type="entry name" value="adh_short"/>
    <property type="match status" value="1"/>
</dbReference>
<gene>
    <name evidence="5" type="primary">fabG_6</name>
    <name evidence="5" type="ORF">BN1080_03062</name>
</gene>
<dbReference type="SUPFAM" id="SSF51735">
    <property type="entry name" value="NAD(P)-binding Rossmann-fold domains"/>
    <property type="match status" value="1"/>
</dbReference>
<evidence type="ECO:0000256" key="2">
    <source>
        <dbReference type="ARBA" id="ARBA00023002"/>
    </source>
</evidence>
<feature type="domain" description="Ketoreductase" evidence="4">
    <location>
        <begin position="8"/>
        <end position="193"/>
    </location>
</feature>
<reference evidence="5 6" key="1">
    <citation type="submission" date="2014-09" db="EMBL/GenBank/DDBJ databases">
        <authorList>
            <person name="Urmite Genomes Urmite Genomes"/>
        </authorList>
    </citation>
    <scope>NUCLEOTIDE SEQUENCE [LARGE SCALE GENOMIC DNA]</scope>
    <source>
        <strain evidence="5 6">ES2</strain>
    </source>
</reference>
<comment type="similarity">
    <text evidence="1 3">Belongs to the short-chain dehydrogenases/reductases (SDR) family.</text>
</comment>
<dbReference type="CDD" id="cd05371">
    <property type="entry name" value="HSD10-like_SDR_c"/>
    <property type="match status" value="1"/>
</dbReference>
<keyword evidence="2" id="KW-0560">Oxidoreductase</keyword>
<dbReference type="PRINTS" id="PR00081">
    <property type="entry name" value="GDHRDH"/>
</dbReference>
<dbReference type="PANTHER" id="PTHR43658">
    <property type="entry name" value="SHORT-CHAIN DEHYDROGENASE/REDUCTASE"/>
    <property type="match status" value="1"/>
</dbReference>
<evidence type="ECO:0000256" key="3">
    <source>
        <dbReference type="RuleBase" id="RU000363"/>
    </source>
</evidence>
<organism evidence="5 6">
    <name type="scientific">Planococcus massiliensis</name>
    <dbReference type="NCBI Taxonomy" id="1499687"/>
    <lineage>
        <taxon>Bacteria</taxon>
        <taxon>Bacillati</taxon>
        <taxon>Bacillota</taxon>
        <taxon>Bacilli</taxon>
        <taxon>Bacillales</taxon>
        <taxon>Caryophanaceae</taxon>
        <taxon>Planococcus</taxon>
    </lineage>
</organism>
<dbReference type="GO" id="GO:0016491">
    <property type="term" value="F:oxidoreductase activity"/>
    <property type="evidence" value="ECO:0007669"/>
    <property type="project" value="UniProtKB-KW"/>
</dbReference>
<dbReference type="RefSeq" id="WP_052653247.1">
    <property type="nucleotide sequence ID" value="NZ_CCXS01000001.1"/>
</dbReference>
<accession>A0A098EP19</accession>
<dbReference type="EMBL" id="CCXS01000001">
    <property type="protein sequence ID" value="CEG24043.1"/>
    <property type="molecule type" value="Genomic_DNA"/>
</dbReference>
<dbReference type="PANTHER" id="PTHR43658:SF8">
    <property type="entry name" value="17-BETA-HYDROXYSTEROID DEHYDROGENASE 14-RELATED"/>
    <property type="match status" value="1"/>
</dbReference>
<keyword evidence="6" id="KW-1185">Reference proteome</keyword>
<name>A0A098EP19_9BACL</name>
<dbReference type="InterPro" id="IPR036291">
    <property type="entry name" value="NAD(P)-bd_dom_sf"/>
</dbReference>
<dbReference type="Proteomes" id="UP000043699">
    <property type="component" value="Unassembled WGS sequence"/>
</dbReference>
<dbReference type="PROSITE" id="PS00061">
    <property type="entry name" value="ADH_SHORT"/>
    <property type="match status" value="1"/>
</dbReference>
<evidence type="ECO:0000313" key="6">
    <source>
        <dbReference type="Proteomes" id="UP000043699"/>
    </source>
</evidence>
<dbReference type="InterPro" id="IPR057326">
    <property type="entry name" value="KR_dom"/>
</dbReference>
<dbReference type="FunFam" id="3.40.50.720:FF:000215">
    <property type="entry name" value="3-hydroxyacyl-CoA dehydrogenase type-2"/>
    <property type="match status" value="1"/>
</dbReference>
<dbReference type="STRING" id="1499687.BN1080_03062"/>
<protein>
    <submittedName>
        <fullName evidence="5">3-oxoacyl-[acyl-carrier-protein] reductase FabG</fullName>
    </submittedName>
</protein>
<dbReference type="InterPro" id="IPR020904">
    <property type="entry name" value="Sc_DH/Rdtase_CS"/>
</dbReference>
<dbReference type="SMART" id="SM00822">
    <property type="entry name" value="PKS_KR"/>
    <property type="match status" value="1"/>
</dbReference>
<proteinExistence type="inferred from homology"/>
<dbReference type="Gene3D" id="3.40.50.720">
    <property type="entry name" value="NAD(P)-binding Rossmann-like Domain"/>
    <property type="match status" value="1"/>
</dbReference>
<dbReference type="OrthoDB" id="9794138at2"/>
<evidence type="ECO:0000259" key="4">
    <source>
        <dbReference type="SMART" id="SM00822"/>
    </source>
</evidence>
<dbReference type="InterPro" id="IPR002347">
    <property type="entry name" value="SDR_fam"/>
</dbReference>
<dbReference type="AlphaFoldDB" id="A0A098EP19"/>
<dbReference type="PRINTS" id="PR00080">
    <property type="entry name" value="SDRFAMILY"/>
</dbReference>
<evidence type="ECO:0000313" key="5">
    <source>
        <dbReference type="EMBL" id="CEG24043.1"/>
    </source>
</evidence>
<sequence length="256" mass="27025">MKLAEIRAVVTGGASGLGEATVRRIVKAGGQAAIFDLNRQRAEALIEELGEERVVYFETDVTNAGQVETNLARVVERFGSVTAVVNCAGIGTPGKVVSKGEPMPLEQFEKVISVNLIGSFNVIRVAAATMQKNEPNAEGERGLIVSTASVAAYEGQIGQAAYSASKGGIVSMTLPIAREFARDGIRVMAIAPGLMQTPMFDGLPEAAVQSLSASVPFPARLGRPDEFAQLVESIAENPMLNGEVIRLDGAIRMQPK</sequence>